<reference evidence="1 2" key="1">
    <citation type="journal article" date="2015" name="Genome Announc.">
        <title>Complete Genome Sequence of Methylobacterium aquaticum Strain 22A, Isolated from Racomitrium japonicum Moss.</title>
        <authorList>
            <person name="Tani A."/>
            <person name="Ogura Y."/>
            <person name="Hayashi T."/>
            <person name="Kimbara K."/>
        </authorList>
    </citation>
    <scope>NUCLEOTIDE SEQUENCE [LARGE SCALE GENOMIC DNA]</scope>
    <source>
        <strain evidence="1 2">MA-22A</strain>
    </source>
</reference>
<accession>A0A0C6FB93</accession>
<sequence>MTEIAPFPLPSPVRGGAEAYRRLASVLIEAAASGTDLGPRGHQIDLLREAIGTGLRDLVEAFVPVLDTLSADDPDRRALIAIVERFVLCIRAVLGAADRLSAGG</sequence>
<dbReference type="RefSeq" id="WP_060847001.1">
    <property type="nucleotide sequence ID" value="NZ_AP014704.1"/>
</dbReference>
<dbReference type="EMBL" id="AP014704">
    <property type="protein sequence ID" value="BAQ45718.1"/>
    <property type="molecule type" value="Genomic_DNA"/>
</dbReference>
<organism evidence="1 2">
    <name type="scientific">Methylobacterium aquaticum</name>
    <dbReference type="NCBI Taxonomy" id="270351"/>
    <lineage>
        <taxon>Bacteria</taxon>
        <taxon>Pseudomonadati</taxon>
        <taxon>Pseudomonadota</taxon>
        <taxon>Alphaproteobacteria</taxon>
        <taxon>Hyphomicrobiales</taxon>
        <taxon>Methylobacteriaceae</taxon>
        <taxon>Methylobacterium</taxon>
    </lineage>
</organism>
<protein>
    <submittedName>
        <fullName evidence="1">Uncharacterized protein</fullName>
    </submittedName>
</protein>
<name>A0A0C6FB93_9HYPH</name>
<dbReference type="PATRIC" id="fig|270351.10.peg.2392"/>
<dbReference type="Proteomes" id="UP000061432">
    <property type="component" value="Chromosome"/>
</dbReference>
<dbReference type="OrthoDB" id="9917962at2"/>
<proteinExistence type="predicted"/>
<dbReference type="KEGG" id="maqu:Maq22A_c12370"/>
<reference evidence="2" key="2">
    <citation type="submission" date="2015-01" db="EMBL/GenBank/DDBJ databases">
        <title>Complete genome sequence of Methylobacterium aquaticum strain 22A.</title>
        <authorList>
            <person name="Tani A."/>
            <person name="Ogura Y."/>
            <person name="Hayashi T."/>
        </authorList>
    </citation>
    <scope>NUCLEOTIDE SEQUENCE [LARGE SCALE GENOMIC DNA]</scope>
    <source>
        <strain evidence="2">MA-22A</strain>
    </source>
</reference>
<evidence type="ECO:0000313" key="1">
    <source>
        <dbReference type="EMBL" id="BAQ45718.1"/>
    </source>
</evidence>
<gene>
    <name evidence="1" type="ORF">Maq22A_c12370</name>
</gene>
<evidence type="ECO:0000313" key="2">
    <source>
        <dbReference type="Proteomes" id="UP000061432"/>
    </source>
</evidence>
<dbReference type="AlphaFoldDB" id="A0A0C6FB93"/>